<evidence type="ECO:0000259" key="3">
    <source>
        <dbReference type="Pfam" id="PF13930"/>
    </source>
</evidence>
<dbReference type="Gene3D" id="3.40.10.10">
    <property type="entry name" value="DNA Methylphosphotriester Repair Domain"/>
    <property type="match status" value="1"/>
</dbReference>
<dbReference type="EC" id="3.1.30.-" evidence="4"/>
<dbReference type="InterPro" id="IPR044927">
    <property type="entry name" value="Endonuclea_NS_2"/>
</dbReference>
<feature type="chain" id="PRO_5038777949" evidence="2">
    <location>
        <begin position="23"/>
        <end position="306"/>
    </location>
</feature>
<dbReference type="EMBL" id="CP040058">
    <property type="protein sequence ID" value="QCP35230.1"/>
    <property type="molecule type" value="Genomic_DNA"/>
</dbReference>
<dbReference type="GO" id="GO:0016787">
    <property type="term" value="F:hydrolase activity"/>
    <property type="evidence" value="ECO:0007669"/>
    <property type="project" value="UniProtKB-KW"/>
</dbReference>
<feature type="compositionally biased region" description="Low complexity" evidence="1">
    <location>
        <begin position="240"/>
        <end position="259"/>
    </location>
</feature>
<dbReference type="PROSITE" id="PS51257">
    <property type="entry name" value="PROKAR_LIPOPROTEIN"/>
    <property type="match status" value="1"/>
</dbReference>
<keyword evidence="4" id="KW-0378">Hydrolase</keyword>
<dbReference type="AlphaFoldDB" id="A0A4V1EG88"/>
<name>A0A4V1EG88_9FIRM</name>
<protein>
    <submittedName>
        <fullName evidence="4">DNA-entry nuclease (Competence-specific nuclease)</fullName>
        <ecNumber evidence="4">3.1.30.-</ecNumber>
    </submittedName>
</protein>
<dbReference type="OrthoDB" id="9783680at2"/>
<feature type="domain" description="Type VII secretion system protein EssD-like" evidence="3">
    <location>
        <begin position="77"/>
        <end position="205"/>
    </location>
</feature>
<dbReference type="InterPro" id="IPR044929">
    <property type="entry name" value="DNA/RNA_non-sp_Endonuclease_sf"/>
</dbReference>
<sequence>MKLRNRISAALLTLILVFSLGACQPADKTDSAVKETAKTETQNVSIDNIPDYSGKMYVELNNNSPDFTSKDLKSKSYESYSKLDSLGRCGTAQANIGKDIMPTKKRGAIGMVKPTGWHTVKYNNVDGKYLYNRCHLIGYQLTGENANEKNLITGTRAMNVDGMLPFEDMVADYVKETGNHVLYRVTPVYEKKDLVAKGVQMEAKSVEDKGKAVEFNVFVYNVQPGISIDYKTGESTASKAASGQKSTSSKKSSHESTSSYICGNSRSKVYHCPGQRDYEKMKSSKYLVKFQSEKEAQQAGYRKAKR</sequence>
<evidence type="ECO:0000256" key="2">
    <source>
        <dbReference type="SAM" id="SignalP"/>
    </source>
</evidence>
<keyword evidence="2" id="KW-0732">Signal</keyword>
<dbReference type="Proteomes" id="UP000298653">
    <property type="component" value="Chromosome"/>
</dbReference>
<organism evidence="4 5">
    <name type="scientific">Anaerostipes rhamnosivorans</name>
    <dbReference type="NCBI Taxonomy" id="1229621"/>
    <lineage>
        <taxon>Bacteria</taxon>
        <taxon>Bacillati</taxon>
        <taxon>Bacillota</taxon>
        <taxon>Clostridia</taxon>
        <taxon>Lachnospirales</taxon>
        <taxon>Lachnospiraceae</taxon>
        <taxon>Anaerostipes</taxon>
    </lineage>
</organism>
<dbReference type="Pfam" id="PF13930">
    <property type="entry name" value="Endonuclea_NS_2"/>
    <property type="match status" value="1"/>
</dbReference>
<evidence type="ECO:0000313" key="5">
    <source>
        <dbReference type="Proteomes" id="UP000298653"/>
    </source>
</evidence>
<accession>A0A4V1EG88</accession>
<feature type="signal peptide" evidence="2">
    <location>
        <begin position="1"/>
        <end position="22"/>
    </location>
</feature>
<gene>
    <name evidence="4" type="ORF">AR1Y2_1776</name>
</gene>
<keyword evidence="5" id="KW-1185">Reference proteome</keyword>
<dbReference type="Gene3D" id="3.40.570.10">
    <property type="entry name" value="Extracellular Endonuclease, subunit A"/>
    <property type="match status" value="1"/>
</dbReference>
<evidence type="ECO:0000256" key="1">
    <source>
        <dbReference type="SAM" id="MobiDB-lite"/>
    </source>
</evidence>
<dbReference type="InterPro" id="IPR035451">
    <property type="entry name" value="Ada-like_dom_sf"/>
</dbReference>
<evidence type="ECO:0000313" key="4">
    <source>
        <dbReference type="EMBL" id="QCP35230.1"/>
    </source>
</evidence>
<reference evidence="4 5" key="1">
    <citation type="submission" date="2019-05" db="EMBL/GenBank/DDBJ databases">
        <title>Complete genome sequencing of Anaerostipes rhamnosivorans.</title>
        <authorList>
            <person name="Bui T.P.N."/>
            <person name="de Vos W.M."/>
        </authorList>
    </citation>
    <scope>NUCLEOTIDE SEQUENCE [LARGE SCALE GENOMIC DNA]</scope>
    <source>
        <strain evidence="4 5">1y2</strain>
    </source>
</reference>
<feature type="region of interest" description="Disordered" evidence="1">
    <location>
        <begin position="240"/>
        <end position="268"/>
    </location>
</feature>
<proteinExistence type="predicted"/>
<dbReference type="KEGG" id="arf:AR1Y2_1776"/>
<dbReference type="RefSeq" id="WP_137328642.1">
    <property type="nucleotide sequence ID" value="NZ_CP040058.1"/>
</dbReference>